<evidence type="ECO:0000313" key="4">
    <source>
        <dbReference type="EMBL" id="ODV60061.1"/>
    </source>
</evidence>
<dbReference type="STRING" id="1344418.A0A1D2VEI6"/>
<proteinExistence type="inferred from homology"/>
<accession>A0A1D2VEI6</accession>
<dbReference type="GO" id="GO:0030170">
    <property type="term" value="F:pyridoxal phosphate binding"/>
    <property type="evidence" value="ECO:0007669"/>
    <property type="project" value="InterPro"/>
</dbReference>
<dbReference type="EMBL" id="KV454483">
    <property type="protein sequence ID" value="ODV60061.1"/>
    <property type="molecule type" value="Genomic_DNA"/>
</dbReference>
<organism evidence="4 5">
    <name type="scientific">Ascoidea rubescens DSM 1968</name>
    <dbReference type="NCBI Taxonomy" id="1344418"/>
    <lineage>
        <taxon>Eukaryota</taxon>
        <taxon>Fungi</taxon>
        <taxon>Dikarya</taxon>
        <taxon>Ascomycota</taxon>
        <taxon>Saccharomycotina</taxon>
        <taxon>Saccharomycetes</taxon>
        <taxon>Ascoideaceae</taxon>
        <taxon>Ascoidea</taxon>
    </lineage>
</organism>
<name>A0A1D2VEI6_9ASCO</name>
<dbReference type="InParanoid" id="A0A1D2VEI6"/>
<evidence type="ECO:0000313" key="5">
    <source>
        <dbReference type="Proteomes" id="UP000095038"/>
    </source>
</evidence>
<dbReference type="Gene3D" id="3.40.640.10">
    <property type="entry name" value="Type I PLP-dependent aspartate aminotransferase-like (Major domain)"/>
    <property type="match status" value="1"/>
</dbReference>
<dbReference type="GeneID" id="30962987"/>
<dbReference type="Proteomes" id="UP000095038">
    <property type="component" value="Unassembled WGS sequence"/>
</dbReference>
<dbReference type="PANTHER" id="PTHR43510:SF1">
    <property type="entry name" value="AMINOTRANSFERASE FUNCTION, HYPOTHETICAL (EUROFUNG)"/>
    <property type="match status" value="1"/>
</dbReference>
<evidence type="ECO:0000256" key="2">
    <source>
        <dbReference type="ARBA" id="ARBA00022898"/>
    </source>
</evidence>
<evidence type="ECO:0000259" key="3">
    <source>
        <dbReference type="Pfam" id="PF00155"/>
    </source>
</evidence>
<dbReference type="InterPro" id="IPR015422">
    <property type="entry name" value="PyrdxlP-dep_Trfase_small"/>
</dbReference>
<dbReference type="InterPro" id="IPR015424">
    <property type="entry name" value="PyrdxlP-dep_Trfase"/>
</dbReference>
<dbReference type="SUPFAM" id="SSF53383">
    <property type="entry name" value="PLP-dependent transferases"/>
    <property type="match status" value="1"/>
</dbReference>
<dbReference type="PROSITE" id="PS00105">
    <property type="entry name" value="AA_TRANSFER_CLASS_1"/>
    <property type="match status" value="1"/>
</dbReference>
<dbReference type="AlphaFoldDB" id="A0A1D2VEI6"/>
<dbReference type="CDD" id="cd00609">
    <property type="entry name" value="AAT_like"/>
    <property type="match status" value="1"/>
</dbReference>
<dbReference type="InterPro" id="IPR004839">
    <property type="entry name" value="Aminotransferase_I/II_large"/>
</dbReference>
<dbReference type="InterPro" id="IPR015421">
    <property type="entry name" value="PyrdxlP-dep_Trfase_major"/>
</dbReference>
<keyword evidence="4" id="KW-0808">Transferase</keyword>
<dbReference type="PANTHER" id="PTHR43510">
    <property type="entry name" value="AMINOTRANSFERASE FUNCTION, HYPOTHETICAL (EUROFUNG)"/>
    <property type="match status" value="1"/>
</dbReference>
<dbReference type="GO" id="GO:0016740">
    <property type="term" value="F:transferase activity"/>
    <property type="evidence" value="ECO:0007669"/>
    <property type="project" value="UniProtKB-KW"/>
</dbReference>
<protein>
    <submittedName>
        <fullName evidence="4">PLP-dependent transferase</fullName>
    </submittedName>
</protein>
<dbReference type="OrthoDB" id="7042322at2759"/>
<dbReference type="PRINTS" id="PR00753">
    <property type="entry name" value="ACCSYNTHASE"/>
</dbReference>
<gene>
    <name evidence="4" type="ORF">ASCRUDRAFT_155848</name>
</gene>
<feature type="domain" description="Aminotransferase class I/classII large" evidence="3">
    <location>
        <begin position="50"/>
        <end position="275"/>
    </location>
</feature>
<sequence length="282" mass="32074">MVFQEPFALEQFMDKYEGVIDYNLGETCCYSLSLNELEQLSNKKFETNELLDKRMQYTWIRGSEKLRTLIADFYNENDDITNNKFTKDDVVITNGAIGANFLTLYSLIDTNDHVVVFNPIYQQLNSLPKVFKGEVSEIRLSFNSSTKAWYSKTELLHAIKCSIKDNTKLIIINNPNNPTGTVFDNDVLNSIINIAETHGIYILSDEVYRPLFYSIQDFHTPPSSIATLYNKGISTSSTSKVFSFAGIRLGWIITKSAQLITDCLAKRDYNMISISLVDDLIA</sequence>
<dbReference type="InterPro" id="IPR004838">
    <property type="entry name" value="NHTrfase_class1_PyrdxlP-BS"/>
</dbReference>
<keyword evidence="2" id="KW-0663">Pyridoxal phosphate</keyword>
<evidence type="ECO:0000256" key="1">
    <source>
        <dbReference type="ARBA" id="ARBA00007441"/>
    </source>
</evidence>
<reference evidence="5" key="1">
    <citation type="submission" date="2016-05" db="EMBL/GenBank/DDBJ databases">
        <title>Comparative genomics of biotechnologically important yeasts.</title>
        <authorList>
            <consortium name="DOE Joint Genome Institute"/>
            <person name="Riley R."/>
            <person name="Haridas S."/>
            <person name="Wolfe K.H."/>
            <person name="Lopes M.R."/>
            <person name="Hittinger C.T."/>
            <person name="Goker M."/>
            <person name="Salamov A."/>
            <person name="Wisecaver J."/>
            <person name="Long T.M."/>
            <person name="Aerts A.L."/>
            <person name="Barry K."/>
            <person name="Choi C."/>
            <person name="Clum A."/>
            <person name="Coughlan A.Y."/>
            <person name="Deshpande S."/>
            <person name="Douglass A.P."/>
            <person name="Hanson S.J."/>
            <person name="Klenk H.-P."/>
            <person name="Labutti K."/>
            <person name="Lapidus A."/>
            <person name="Lindquist E."/>
            <person name="Lipzen A."/>
            <person name="Meier-Kolthoff J.P."/>
            <person name="Ohm R.A."/>
            <person name="Otillar R.P."/>
            <person name="Pangilinan J."/>
            <person name="Peng Y."/>
            <person name="Rokas A."/>
            <person name="Rosa C.A."/>
            <person name="Scheuner C."/>
            <person name="Sibirny A.A."/>
            <person name="Slot J.C."/>
            <person name="Stielow J.B."/>
            <person name="Sun H."/>
            <person name="Kurtzman C.P."/>
            <person name="Blackwell M."/>
            <person name="Grigoriev I.V."/>
            <person name="Jeffries T.W."/>
        </authorList>
    </citation>
    <scope>NUCLEOTIDE SEQUENCE [LARGE SCALE GENOMIC DNA]</scope>
    <source>
        <strain evidence="5">DSM 1968</strain>
    </source>
</reference>
<comment type="similarity">
    <text evidence="1">Belongs to the class-I pyridoxal-phosphate-dependent aminotransferase family.</text>
</comment>
<keyword evidence="5" id="KW-1185">Reference proteome</keyword>
<dbReference type="Pfam" id="PF00155">
    <property type="entry name" value="Aminotran_1_2"/>
    <property type="match status" value="1"/>
</dbReference>
<dbReference type="Gene3D" id="3.90.1150.10">
    <property type="entry name" value="Aspartate Aminotransferase, domain 1"/>
    <property type="match status" value="1"/>
</dbReference>
<dbReference type="RefSeq" id="XP_020046368.1">
    <property type="nucleotide sequence ID" value="XM_020189351.1"/>
</dbReference>